<dbReference type="Gene3D" id="1.10.3720.10">
    <property type="entry name" value="MetI-like"/>
    <property type="match status" value="1"/>
</dbReference>
<dbReference type="PANTHER" id="PTHR30425:SF1">
    <property type="entry name" value="PHOSPHATE TRANSPORT SYSTEM PERMEASE PROTEIN PSTC"/>
    <property type="match status" value="1"/>
</dbReference>
<dbReference type="InterPro" id="IPR035906">
    <property type="entry name" value="MetI-like_sf"/>
</dbReference>
<evidence type="ECO:0000256" key="6">
    <source>
        <dbReference type="ARBA" id="ARBA00022692"/>
    </source>
</evidence>
<keyword evidence="8 9" id="KW-0472">Membrane</keyword>
<evidence type="ECO:0000256" key="2">
    <source>
        <dbReference type="ARBA" id="ARBA00007069"/>
    </source>
</evidence>
<evidence type="ECO:0000313" key="12">
    <source>
        <dbReference type="EMBL" id="TPW27769.1"/>
    </source>
</evidence>
<proteinExistence type="inferred from homology"/>
<comment type="similarity">
    <text evidence="2 10">Belongs to the binding-protein-dependent transport system permease family. CysTW subfamily.</text>
</comment>
<dbReference type="GO" id="GO:0006817">
    <property type="term" value="P:phosphate ion transport"/>
    <property type="evidence" value="ECO:0007669"/>
    <property type="project" value="UniProtKB-KW"/>
</dbReference>
<dbReference type="InterPro" id="IPR051124">
    <property type="entry name" value="Phosphate_Transport_Permease"/>
</dbReference>
<dbReference type="GO" id="GO:0005315">
    <property type="term" value="F:phosphate transmembrane transporter activity"/>
    <property type="evidence" value="ECO:0007669"/>
    <property type="project" value="InterPro"/>
</dbReference>
<comment type="subcellular location">
    <subcellularLocation>
        <location evidence="10">Cell inner membrane</location>
        <topology evidence="10">Multi-pass membrane protein</topology>
    </subcellularLocation>
    <subcellularLocation>
        <location evidence="1 9">Cell membrane</location>
        <topology evidence="1 9">Multi-pass membrane protein</topology>
    </subcellularLocation>
</comment>
<dbReference type="GO" id="GO:0005886">
    <property type="term" value="C:plasma membrane"/>
    <property type="evidence" value="ECO:0007669"/>
    <property type="project" value="UniProtKB-SubCell"/>
</dbReference>
<evidence type="ECO:0000256" key="9">
    <source>
        <dbReference type="RuleBase" id="RU363032"/>
    </source>
</evidence>
<feature type="transmembrane region" description="Helical" evidence="9">
    <location>
        <begin position="229"/>
        <end position="250"/>
    </location>
</feature>
<feature type="transmembrane region" description="Helical" evidence="9">
    <location>
        <begin position="180"/>
        <end position="208"/>
    </location>
</feature>
<organism evidence="12 13">
    <name type="scientific">Pararhizobium mangrovi</name>
    <dbReference type="NCBI Taxonomy" id="2590452"/>
    <lineage>
        <taxon>Bacteria</taxon>
        <taxon>Pseudomonadati</taxon>
        <taxon>Pseudomonadota</taxon>
        <taxon>Alphaproteobacteria</taxon>
        <taxon>Hyphomicrobiales</taxon>
        <taxon>Rhizobiaceae</taxon>
        <taxon>Rhizobium/Agrobacterium group</taxon>
        <taxon>Pararhizobium</taxon>
    </lineage>
</organism>
<evidence type="ECO:0000256" key="5">
    <source>
        <dbReference type="ARBA" id="ARBA00022592"/>
    </source>
</evidence>
<feature type="transmembrane region" description="Helical" evidence="9">
    <location>
        <begin position="127"/>
        <end position="151"/>
    </location>
</feature>
<dbReference type="PANTHER" id="PTHR30425">
    <property type="entry name" value="PHOSPHATE TRANSPORT SYSTEM PERMEASE PROTEIN PST"/>
    <property type="match status" value="1"/>
</dbReference>
<dbReference type="Proteomes" id="UP000320314">
    <property type="component" value="Unassembled WGS sequence"/>
</dbReference>
<feature type="transmembrane region" description="Helical" evidence="9">
    <location>
        <begin position="33"/>
        <end position="64"/>
    </location>
</feature>
<comment type="caution">
    <text evidence="12">The sequence shown here is derived from an EMBL/GenBank/DDBJ whole genome shotgun (WGS) entry which is preliminary data.</text>
</comment>
<feature type="transmembrane region" description="Helical" evidence="9">
    <location>
        <begin position="300"/>
        <end position="323"/>
    </location>
</feature>
<dbReference type="CDD" id="cd06261">
    <property type="entry name" value="TM_PBP2"/>
    <property type="match status" value="1"/>
</dbReference>
<dbReference type="Pfam" id="PF00528">
    <property type="entry name" value="BPD_transp_1"/>
    <property type="match status" value="1"/>
</dbReference>
<keyword evidence="10" id="KW-0997">Cell inner membrane</keyword>
<evidence type="ECO:0000256" key="10">
    <source>
        <dbReference type="RuleBase" id="RU363054"/>
    </source>
</evidence>
<dbReference type="PROSITE" id="PS50928">
    <property type="entry name" value="ABC_TM1"/>
    <property type="match status" value="1"/>
</dbReference>
<keyword evidence="5 10" id="KW-0592">Phosphate transport</keyword>
<evidence type="ECO:0000256" key="1">
    <source>
        <dbReference type="ARBA" id="ARBA00004651"/>
    </source>
</evidence>
<dbReference type="SUPFAM" id="SSF161098">
    <property type="entry name" value="MetI-like"/>
    <property type="match status" value="1"/>
</dbReference>
<dbReference type="InterPro" id="IPR011864">
    <property type="entry name" value="Phosphate_PstC"/>
</dbReference>
<keyword evidence="3 9" id="KW-0813">Transport</keyword>
<evidence type="ECO:0000259" key="11">
    <source>
        <dbReference type="PROSITE" id="PS50928"/>
    </source>
</evidence>
<dbReference type="AlphaFoldDB" id="A0A506U5D3"/>
<comment type="function">
    <text evidence="10">Part of the binding-protein-dependent transport system for phosphate; probably responsible for the translocation of the substrate across the membrane.</text>
</comment>
<evidence type="ECO:0000256" key="7">
    <source>
        <dbReference type="ARBA" id="ARBA00022989"/>
    </source>
</evidence>
<reference evidence="12 13" key="1">
    <citation type="submission" date="2019-06" db="EMBL/GenBank/DDBJ databases">
        <authorList>
            <person name="Li M."/>
        </authorList>
    </citation>
    <scope>NUCLEOTIDE SEQUENCE [LARGE SCALE GENOMIC DNA]</scope>
    <source>
        <strain evidence="12 13">BGMRC6574</strain>
    </source>
</reference>
<keyword evidence="4" id="KW-1003">Cell membrane</keyword>
<keyword evidence="7 9" id="KW-1133">Transmembrane helix</keyword>
<evidence type="ECO:0000256" key="8">
    <source>
        <dbReference type="ARBA" id="ARBA00023136"/>
    </source>
</evidence>
<feature type="transmembrane region" description="Helical" evidence="9">
    <location>
        <begin position="84"/>
        <end position="115"/>
    </location>
</feature>
<accession>A0A506U5D3</accession>
<protein>
    <recommendedName>
        <fullName evidence="10">Phosphate transport system permease protein</fullName>
    </recommendedName>
</protein>
<gene>
    <name evidence="12" type="primary">pstC</name>
    <name evidence="12" type="ORF">FJU11_11075</name>
</gene>
<evidence type="ECO:0000256" key="3">
    <source>
        <dbReference type="ARBA" id="ARBA00022448"/>
    </source>
</evidence>
<dbReference type="EMBL" id="VHLH01000019">
    <property type="protein sequence ID" value="TPW27769.1"/>
    <property type="molecule type" value="Genomic_DNA"/>
</dbReference>
<evidence type="ECO:0000256" key="4">
    <source>
        <dbReference type="ARBA" id="ARBA00022475"/>
    </source>
</evidence>
<keyword evidence="6 9" id="KW-0812">Transmembrane</keyword>
<name>A0A506U5D3_9HYPH</name>
<dbReference type="NCBIfam" id="TIGR02138">
    <property type="entry name" value="phosphate_pstC"/>
    <property type="match status" value="1"/>
</dbReference>
<sequence length="328" mass="34476">MALVDRQRVATSSAAGDSRRSVRFFNGSAFERAFAGLCLAAALFVLLILGGFFVSLTIGAWPALAKFGPAFVWTTTWNPVTGVFGALPAIAGTLITSAIAIVIAVPLAFAIAIFITQLAPEWLRQPLGVAIELLAAIPSIIYGMWGLFVFAPVFRTFVQAPIIALFDNVPVLSSIFSGPAIGIGMATAGVVLAIMILPFIAAVMRDVIATVPKRLKESGYAIGATDWEVARAIIIPNCAGGLTGAVFLGLGRALGETMAVTFIIGNANRITANIFAPSNTIASTIANEFQEAYTDMHSSALIALGLLLFVITFIVLALARLMLKRISS</sequence>
<keyword evidence="13" id="KW-1185">Reference proteome</keyword>
<evidence type="ECO:0000313" key="13">
    <source>
        <dbReference type="Proteomes" id="UP000320314"/>
    </source>
</evidence>
<dbReference type="OrthoDB" id="9785113at2"/>
<dbReference type="RefSeq" id="WP_141167115.1">
    <property type="nucleotide sequence ID" value="NZ_VHLH01000019.1"/>
</dbReference>
<dbReference type="InterPro" id="IPR000515">
    <property type="entry name" value="MetI-like"/>
</dbReference>
<feature type="domain" description="ABC transmembrane type-1" evidence="11">
    <location>
        <begin position="90"/>
        <end position="319"/>
    </location>
</feature>